<dbReference type="InterPro" id="IPR007329">
    <property type="entry name" value="FMN-bd"/>
</dbReference>
<dbReference type="PANTHER" id="PTHR30224:SF4">
    <property type="entry name" value="ELECTRON TRANSPORT PROTEIN YCCM-RELATED"/>
    <property type="match status" value="1"/>
</dbReference>
<evidence type="ECO:0000313" key="8">
    <source>
        <dbReference type="Proteomes" id="UP000199377"/>
    </source>
</evidence>
<feature type="transmembrane region" description="Helical" evidence="4">
    <location>
        <begin position="542"/>
        <end position="559"/>
    </location>
</feature>
<dbReference type="STRING" id="1114924.SAMN05216258_10734"/>
<feature type="transmembrane region" description="Helical" evidence="4">
    <location>
        <begin position="405"/>
        <end position="423"/>
    </location>
</feature>
<keyword evidence="2" id="KW-1003">Cell membrane</keyword>
<dbReference type="InterPro" id="IPR017896">
    <property type="entry name" value="4Fe4S_Fe-S-bd"/>
</dbReference>
<evidence type="ECO:0000256" key="4">
    <source>
        <dbReference type="SAM" id="Phobius"/>
    </source>
</evidence>
<dbReference type="AlphaFoldDB" id="A0A1I3IG52"/>
<keyword evidence="3 4" id="KW-0472">Membrane</keyword>
<dbReference type="PROSITE" id="PS51379">
    <property type="entry name" value="4FE4S_FER_2"/>
    <property type="match status" value="1"/>
</dbReference>
<sequence length="696" mass="74996">MRPPRLPLRACLALMGSALPAAADPLPREALAELVVPPYSLGEPVDPRGVWTILNSGGAPAGYVFQTEPLAPLPGFSGAPIDALVTLDAQGRFLDVRLLSHNEPIFVSGLGQAPFHAFFEQYRGESIASTLVVGTPYGAPDAASSLVYLDGVSKATASVRIAHESVLAAAHAVARDHLQGVARPPAAAPDPDHDEPLDWAEMARTGVVSRHVMTEGEVQALFAGSLWEDDGPEADPDAPFLDLWIADLGPRAIARAALAPETLAELDAFREISPHDEPILLIEAGRHGLVTEDFVRNTAPDLISASQDGLPVALRDADLYVETAPGAPEGRAMILRADRRLGFDPSRPWTLELLAVRAHGSFQPQLGTRALTVEHATHERFFIRPAASRALPPWAEALRGRAADLGALALGLAGLGVALGPGMRRLAGTPRCTPIRLAILAVVVGFVGWWGQGQLSIVTVLGVIRTAWEGGDFGFLLYDPFSLLVWAAAIAGFVAFGRGLFCGWLCPFGAMQEFAHHLGRRLRLPRIEPSARWDRRLKALKYLLLAGLVAAVFLDPARVETYAEIEPFKTAVTTGFDREWIYVAYAAAWLLLGTMLFKGFCRYVCPLGAVMAIGGLLRARDWIPRRAQCGSPCQLCRVRCPYGAIGKTGEIAYSECFQCLDCVTIHDDPRQCVPLVLAGRAPRPDRRPLPRPEPVA</sequence>
<comment type="subcellular location">
    <subcellularLocation>
        <location evidence="1">Cell membrane</location>
    </subcellularLocation>
</comment>
<reference evidence="7 8" key="1">
    <citation type="submission" date="2016-10" db="EMBL/GenBank/DDBJ databases">
        <authorList>
            <person name="de Groot N.N."/>
        </authorList>
    </citation>
    <scope>NUCLEOTIDE SEQUENCE [LARGE SCALE GENOMIC DNA]</scope>
    <source>
        <strain evidence="7 8">CGMCC 1.11030</strain>
    </source>
</reference>
<evidence type="ECO:0000256" key="3">
    <source>
        <dbReference type="ARBA" id="ARBA00023136"/>
    </source>
</evidence>
<evidence type="ECO:0000259" key="6">
    <source>
        <dbReference type="PROSITE" id="PS51379"/>
    </source>
</evidence>
<dbReference type="SMART" id="SM00900">
    <property type="entry name" value="FMN_bind"/>
    <property type="match status" value="1"/>
</dbReference>
<name>A0A1I3IG52_9RHOB</name>
<keyword evidence="4" id="KW-0812">Transmembrane</keyword>
<feature type="transmembrane region" description="Helical" evidence="4">
    <location>
        <begin position="579"/>
        <end position="597"/>
    </location>
</feature>
<feature type="transmembrane region" description="Helical" evidence="4">
    <location>
        <begin position="484"/>
        <end position="511"/>
    </location>
</feature>
<evidence type="ECO:0000313" key="7">
    <source>
        <dbReference type="EMBL" id="SFI46906.1"/>
    </source>
</evidence>
<feature type="transmembrane region" description="Helical" evidence="4">
    <location>
        <begin position="435"/>
        <end position="464"/>
    </location>
</feature>
<dbReference type="Pfam" id="PF12801">
    <property type="entry name" value="Fer4_5"/>
    <property type="match status" value="2"/>
</dbReference>
<dbReference type="EMBL" id="FOQH01000007">
    <property type="protein sequence ID" value="SFI46906.1"/>
    <property type="molecule type" value="Genomic_DNA"/>
</dbReference>
<keyword evidence="8" id="KW-1185">Reference proteome</keyword>
<dbReference type="SUPFAM" id="SSF54862">
    <property type="entry name" value="4Fe-4S ferredoxins"/>
    <property type="match status" value="1"/>
</dbReference>
<feature type="domain" description="4Fe-4S ferredoxin-type" evidence="6">
    <location>
        <begin position="619"/>
        <end position="650"/>
    </location>
</feature>
<keyword evidence="4" id="KW-1133">Transmembrane helix</keyword>
<organism evidence="7 8">
    <name type="scientific">Albimonas pacifica</name>
    <dbReference type="NCBI Taxonomy" id="1114924"/>
    <lineage>
        <taxon>Bacteria</taxon>
        <taxon>Pseudomonadati</taxon>
        <taxon>Pseudomonadota</taxon>
        <taxon>Alphaproteobacteria</taxon>
        <taxon>Rhodobacterales</taxon>
        <taxon>Paracoccaceae</taxon>
        <taxon>Albimonas</taxon>
    </lineage>
</organism>
<accession>A0A1I3IG52</accession>
<dbReference type="PANTHER" id="PTHR30224">
    <property type="entry name" value="ELECTRON TRANSPORT PROTEIN"/>
    <property type="match status" value="1"/>
</dbReference>
<proteinExistence type="predicted"/>
<feature type="signal peptide" evidence="5">
    <location>
        <begin position="1"/>
        <end position="23"/>
    </location>
</feature>
<protein>
    <submittedName>
        <fullName evidence="7">Regulator of nitric oxide reductase transcription</fullName>
    </submittedName>
</protein>
<feature type="chain" id="PRO_5011658714" evidence="5">
    <location>
        <begin position="24"/>
        <end position="696"/>
    </location>
</feature>
<dbReference type="OrthoDB" id="9806398at2"/>
<keyword evidence="5" id="KW-0732">Signal</keyword>
<dbReference type="GO" id="GO:0005886">
    <property type="term" value="C:plasma membrane"/>
    <property type="evidence" value="ECO:0007669"/>
    <property type="project" value="UniProtKB-SubCell"/>
</dbReference>
<gene>
    <name evidence="7" type="ORF">SAMN05216258_10734</name>
</gene>
<dbReference type="Proteomes" id="UP000199377">
    <property type="component" value="Unassembled WGS sequence"/>
</dbReference>
<dbReference type="GO" id="GO:0010181">
    <property type="term" value="F:FMN binding"/>
    <property type="evidence" value="ECO:0007669"/>
    <property type="project" value="InterPro"/>
</dbReference>
<evidence type="ECO:0000256" key="1">
    <source>
        <dbReference type="ARBA" id="ARBA00004236"/>
    </source>
</evidence>
<dbReference type="InterPro" id="IPR052378">
    <property type="entry name" value="NosR_regulator"/>
</dbReference>
<evidence type="ECO:0000256" key="2">
    <source>
        <dbReference type="ARBA" id="ARBA00022475"/>
    </source>
</evidence>
<evidence type="ECO:0000256" key="5">
    <source>
        <dbReference type="SAM" id="SignalP"/>
    </source>
</evidence>